<evidence type="ECO:0000259" key="4">
    <source>
        <dbReference type="PROSITE" id="PS50987"/>
    </source>
</evidence>
<name>A0ABS5LFJ6_9BACI</name>
<keyword evidence="1" id="KW-0805">Transcription regulation</keyword>
<evidence type="ECO:0000256" key="2">
    <source>
        <dbReference type="ARBA" id="ARBA00023125"/>
    </source>
</evidence>
<keyword evidence="3" id="KW-0804">Transcription</keyword>
<dbReference type="PRINTS" id="PR00778">
    <property type="entry name" value="HTHARSR"/>
</dbReference>
<dbReference type="EMBL" id="JAGVRK010000001">
    <property type="protein sequence ID" value="MBS2969515.1"/>
    <property type="molecule type" value="Genomic_DNA"/>
</dbReference>
<evidence type="ECO:0000256" key="3">
    <source>
        <dbReference type="ARBA" id="ARBA00023163"/>
    </source>
</evidence>
<evidence type="ECO:0000256" key="1">
    <source>
        <dbReference type="ARBA" id="ARBA00023015"/>
    </source>
</evidence>
<dbReference type="InterPro" id="IPR051081">
    <property type="entry name" value="HTH_MetalResp_TranReg"/>
</dbReference>
<dbReference type="InterPro" id="IPR036388">
    <property type="entry name" value="WH-like_DNA-bd_sf"/>
</dbReference>
<dbReference type="InterPro" id="IPR011991">
    <property type="entry name" value="ArsR-like_HTH"/>
</dbReference>
<evidence type="ECO:0000313" key="5">
    <source>
        <dbReference type="EMBL" id="MBS2969515.1"/>
    </source>
</evidence>
<evidence type="ECO:0000313" key="6">
    <source>
        <dbReference type="Proteomes" id="UP000682403"/>
    </source>
</evidence>
<proteinExistence type="predicted"/>
<accession>A0ABS5LFJ6</accession>
<dbReference type="SMART" id="SM00418">
    <property type="entry name" value="HTH_ARSR"/>
    <property type="match status" value="1"/>
</dbReference>
<dbReference type="RefSeq" id="WP_211558952.1">
    <property type="nucleotide sequence ID" value="NZ_JAGVRK010000001.1"/>
</dbReference>
<dbReference type="Gene3D" id="1.10.10.10">
    <property type="entry name" value="Winged helix-like DNA-binding domain superfamily/Winged helix DNA-binding domain"/>
    <property type="match status" value="1"/>
</dbReference>
<dbReference type="SUPFAM" id="SSF46785">
    <property type="entry name" value="Winged helix' DNA-binding domain"/>
    <property type="match status" value="1"/>
</dbReference>
<dbReference type="PANTHER" id="PTHR33154">
    <property type="entry name" value="TRANSCRIPTIONAL REGULATOR, ARSR FAMILY"/>
    <property type="match status" value="1"/>
</dbReference>
<dbReference type="PROSITE" id="PS50987">
    <property type="entry name" value="HTH_ARSR_2"/>
    <property type="match status" value="1"/>
</dbReference>
<keyword evidence="6" id="KW-1185">Reference proteome</keyword>
<dbReference type="Pfam" id="PF01022">
    <property type="entry name" value="HTH_5"/>
    <property type="match status" value="1"/>
</dbReference>
<gene>
    <name evidence="5" type="ORF">J9317_12140</name>
</gene>
<dbReference type="InterPro" id="IPR036390">
    <property type="entry name" value="WH_DNA-bd_sf"/>
</dbReference>
<dbReference type="CDD" id="cd00090">
    <property type="entry name" value="HTH_ARSR"/>
    <property type="match status" value="1"/>
</dbReference>
<organism evidence="5 6">
    <name type="scientific">Metabacillus flavus</name>
    <dbReference type="NCBI Taxonomy" id="2823519"/>
    <lineage>
        <taxon>Bacteria</taxon>
        <taxon>Bacillati</taxon>
        <taxon>Bacillota</taxon>
        <taxon>Bacilli</taxon>
        <taxon>Bacillales</taxon>
        <taxon>Bacillaceae</taxon>
        <taxon>Metabacillus</taxon>
    </lineage>
</organism>
<sequence length="348" mass="40176">MEFVFETGRERETYQVEVRYSLLWEAALGIAAITNTPLIKTLEQPEAEWKRIKDSLPEEMLHHLDFAEKNNTWKALLQLLHEENFEDLSSFAASINSLSDEAFKFICLPFLGSRLQKTRKKAAGGDEVSLLELQKAASWNPFFPAYIELVCKEDPGKLKMHLIDMLTGWYEAAVKPDEEKLNIILKRDIESKSKMAEKMKPEAFVEWATEGRSYPPEPSIHHVLLIPHTIYRPWNIEADFEDTKVFYYPASNESIYPNDPFIPPASLVQKHKALGDEIRLKIIKMLSGKGRTLQEVTDELGMGKTTIHHHLKTLKSARLVEVKESKYFLRQVSLQTLSEELTQFLERE</sequence>
<reference evidence="5 6" key="1">
    <citation type="submission" date="2021-04" db="EMBL/GenBank/DDBJ databases">
        <title>Metabacillus sp. strain KIGAM252 whole genome sequence.</title>
        <authorList>
            <person name="Seo M.-J."/>
            <person name="Cho E.-S."/>
            <person name="Hwang C.Y."/>
            <person name="Yoon D.J."/>
        </authorList>
    </citation>
    <scope>NUCLEOTIDE SEQUENCE [LARGE SCALE GENOMIC DNA]</scope>
    <source>
        <strain evidence="5 6">KIGAM252</strain>
    </source>
</reference>
<protein>
    <submittedName>
        <fullName evidence="5">Winged helix-turn-helix transcriptional regulator</fullName>
    </submittedName>
</protein>
<dbReference type="InterPro" id="IPR001845">
    <property type="entry name" value="HTH_ArsR_DNA-bd_dom"/>
</dbReference>
<keyword evidence="2" id="KW-0238">DNA-binding</keyword>
<comment type="caution">
    <text evidence="5">The sequence shown here is derived from an EMBL/GenBank/DDBJ whole genome shotgun (WGS) entry which is preliminary data.</text>
</comment>
<feature type="domain" description="HTH arsR-type" evidence="4">
    <location>
        <begin position="259"/>
        <end position="348"/>
    </location>
</feature>
<dbReference type="PANTHER" id="PTHR33154:SF18">
    <property type="entry name" value="ARSENICAL RESISTANCE OPERON REPRESSOR"/>
    <property type="match status" value="1"/>
</dbReference>
<dbReference type="Proteomes" id="UP000682403">
    <property type="component" value="Unassembled WGS sequence"/>
</dbReference>